<feature type="transmembrane region" description="Helical" evidence="5">
    <location>
        <begin position="12"/>
        <end position="35"/>
    </location>
</feature>
<dbReference type="PANTHER" id="PTHR23508">
    <property type="entry name" value="CARBOXYLIC ACID TRANSPORTER PROTEIN HOMOLOG"/>
    <property type="match status" value="1"/>
</dbReference>
<dbReference type="PROSITE" id="PS50850">
    <property type="entry name" value="MFS"/>
    <property type="match status" value="1"/>
</dbReference>
<dbReference type="Gene3D" id="1.20.1250.20">
    <property type="entry name" value="MFS general substrate transporter like domains"/>
    <property type="match status" value="2"/>
</dbReference>
<comment type="caution">
    <text evidence="7">The sequence shown here is derived from an EMBL/GenBank/DDBJ whole genome shotgun (WGS) entry which is preliminary data.</text>
</comment>
<feature type="transmembrane region" description="Helical" evidence="5">
    <location>
        <begin position="183"/>
        <end position="203"/>
    </location>
</feature>
<protein>
    <submittedName>
        <fullName evidence="7">MFS transporter</fullName>
    </submittedName>
</protein>
<feature type="transmembrane region" description="Helical" evidence="5">
    <location>
        <begin position="55"/>
        <end position="74"/>
    </location>
</feature>
<evidence type="ECO:0000259" key="6">
    <source>
        <dbReference type="PROSITE" id="PS50850"/>
    </source>
</evidence>
<proteinExistence type="predicted"/>
<feature type="transmembrane region" description="Helical" evidence="5">
    <location>
        <begin position="237"/>
        <end position="257"/>
    </location>
</feature>
<evidence type="ECO:0000256" key="1">
    <source>
        <dbReference type="ARBA" id="ARBA00004141"/>
    </source>
</evidence>
<feature type="transmembrane region" description="Helical" evidence="5">
    <location>
        <begin position="305"/>
        <end position="324"/>
    </location>
</feature>
<dbReference type="Pfam" id="PF07690">
    <property type="entry name" value="MFS_1"/>
    <property type="match status" value="1"/>
</dbReference>
<dbReference type="InterPro" id="IPR020846">
    <property type="entry name" value="MFS_dom"/>
</dbReference>
<keyword evidence="2 5" id="KW-0812">Transmembrane</keyword>
<keyword evidence="8" id="KW-1185">Reference proteome</keyword>
<dbReference type="EMBL" id="BAABFA010000011">
    <property type="protein sequence ID" value="GAA4466332.1"/>
    <property type="molecule type" value="Genomic_DNA"/>
</dbReference>
<keyword evidence="3 5" id="KW-1133">Transmembrane helix</keyword>
<feature type="transmembrane region" description="Helical" evidence="5">
    <location>
        <begin position="107"/>
        <end position="129"/>
    </location>
</feature>
<dbReference type="RefSeq" id="WP_345082570.1">
    <property type="nucleotide sequence ID" value="NZ_BAABFA010000011.1"/>
</dbReference>
<evidence type="ECO:0000256" key="3">
    <source>
        <dbReference type="ARBA" id="ARBA00022989"/>
    </source>
</evidence>
<feature type="transmembrane region" description="Helical" evidence="5">
    <location>
        <begin position="391"/>
        <end position="412"/>
    </location>
</feature>
<dbReference type="SUPFAM" id="SSF103473">
    <property type="entry name" value="MFS general substrate transporter"/>
    <property type="match status" value="1"/>
</dbReference>
<dbReference type="PANTHER" id="PTHR23508:SF10">
    <property type="entry name" value="CARBOXYLIC ACID TRANSPORTER PROTEIN HOMOLOG"/>
    <property type="match status" value="1"/>
</dbReference>
<feature type="transmembrane region" description="Helical" evidence="5">
    <location>
        <begin position="330"/>
        <end position="351"/>
    </location>
</feature>
<evidence type="ECO:0000256" key="4">
    <source>
        <dbReference type="ARBA" id="ARBA00023136"/>
    </source>
</evidence>
<feature type="transmembrane region" description="Helical" evidence="5">
    <location>
        <begin position="81"/>
        <end position="101"/>
    </location>
</feature>
<reference evidence="8" key="1">
    <citation type="journal article" date="2019" name="Int. J. Syst. Evol. Microbiol.">
        <title>The Global Catalogue of Microorganisms (GCM) 10K type strain sequencing project: providing services to taxonomists for standard genome sequencing and annotation.</title>
        <authorList>
            <consortium name="The Broad Institute Genomics Platform"/>
            <consortium name="The Broad Institute Genome Sequencing Center for Infectious Disease"/>
            <person name="Wu L."/>
            <person name="Ma J."/>
        </authorList>
    </citation>
    <scope>NUCLEOTIDE SEQUENCE [LARGE SCALE GENOMIC DNA]</scope>
    <source>
        <strain evidence="8">JCM 32105</strain>
    </source>
</reference>
<gene>
    <name evidence="7" type="ORF">GCM10023093_20330</name>
</gene>
<sequence>MKQHKAIGLISIPVIVAALGYFVDIYDLLLFSIIRMKSLKSLGLTDALCDTEGKFIISIQMYGLLLGGILWGIMGDKKGRLSVLFGSILLYSLANIANGFVQTVNQYALARFIAGIGLAGELGAGITLVSELVPKENRGKATSIVAGVGLTGAVAAYFVAHSFEWMAQGGNTWAADIVATGYDWRICYFIGGGLGLLLLLMRISVFESGMYKSIEHSKVQKGNFLMFFNNKRRFRKYLLAILVGLPTWYVIGVLITFSKEFAEHFGIKDPVDPGRAIMLAYVAISIGDLLIGFVSNWLGSRKKALFIFYSLTVLSIGLFFFQQGGSATGMYAICMFMGFATGFWALFVTMAAEHFGTNLRATAATTVPNMVRGSLPIIILLFNGLQPTFSYINAGAITGIIVMSISITAVFMTEETFGKDLNFMEE</sequence>
<keyword evidence="4 5" id="KW-0472">Membrane</keyword>
<comment type="subcellular location">
    <subcellularLocation>
        <location evidence="1">Membrane</location>
        <topology evidence="1">Multi-pass membrane protein</topology>
    </subcellularLocation>
</comment>
<dbReference type="InterPro" id="IPR011701">
    <property type="entry name" value="MFS"/>
</dbReference>
<evidence type="ECO:0000256" key="5">
    <source>
        <dbReference type="SAM" id="Phobius"/>
    </source>
</evidence>
<feature type="transmembrane region" description="Helical" evidence="5">
    <location>
        <begin position="277"/>
        <end position="298"/>
    </location>
</feature>
<evidence type="ECO:0000256" key="2">
    <source>
        <dbReference type="ARBA" id="ARBA00022692"/>
    </source>
</evidence>
<feature type="transmembrane region" description="Helical" evidence="5">
    <location>
        <begin position="141"/>
        <end position="163"/>
    </location>
</feature>
<accession>A0ABP8NG05</accession>
<feature type="domain" description="Major facilitator superfamily (MFS) profile" evidence="6">
    <location>
        <begin position="13"/>
        <end position="417"/>
    </location>
</feature>
<name>A0ABP8NG05_9BACT</name>
<evidence type="ECO:0000313" key="7">
    <source>
        <dbReference type="EMBL" id="GAA4466332.1"/>
    </source>
</evidence>
<organism evidence="7 8">
    <name type="scientific">Nemorincola caseinilytica</name>
    <dbReference type="NCBI Taxonomy" id="2054315"/>
    <lineage>
        <taxon>Bacteria</taxon>
        <taxon>Pseudomonadati</taxon>
        <taxon>Bacteroidota</taxon>
        <taxon>Chitinophagia</taxon>
        <taxon>Chitinophagales</taxon>
        <taxon>Chitinophagaceae</taxon>
        <taxon>Nemorincola</taxon>
    </lineage>
</organism>
<evidence type="ECO:0000313" key="8">
    <source>
        <dbReference type="Proteomes" id="UP001500067"/>
    </source>
</evidence>
<dbReference type="Proteomes" id="UP001500067">
    <property type="component" value="Unassembled WGS sequence"/>
</dbReference>
<dbReference type="InterPro" id="IPR036259">
    <property type="entry name" value="MFS_trans_sf"/>
</dbReference>